<dbReference type="InterPro" id="IPR025375">
    <property type="entry name" value="DUF4365"/>
</dbReference>
<dbReference type="Pfam" id="PF14280">
    <property type="entry name" value="DUF4365"/>
    <property type="match status" value="1"/>
</dbReference>
<sequence length="1334" mass="146636">MAHEEGLPGIGESQEIGQDATRCLHTNAPKNWVTPKDLGGTDDYGLDFQIQLKVQSQAAAIFRLQLKGTKSPTLIDADKSISIPLSASTLRYYRNIAEPILLVVCDLSANSDPRQCPLYYVWVREELRRIDVDSLDLEQEKASLRVPTANQLSYELDLLPDVRNANELAEAGHALDVRVADLRPELEPEQRVEVVHDLAEGFNKRSAAFLEAVAAPASEHWPKPEAGTLAADLMDAARLLKTGKVDKAIAVLNRAEAKLEGAVDLELGEYYFLRGRQAMLSGNDEAASAALLIAAQTTGQSKHWAGWAESEIRRRYDPNDANITVLDFSDALAQLPEAMDAVLAAAKARLLAASHKPDEARAVLAQFSGAESMAGLAVVETMNGKWDAALAACDAGLADPQCSDSSRLLFQILKARGNCHKALGAATREIEGEIVPSSGPPGVDAGLLRQAWSDILAAVGSMDEIGWASNSEFVADILAACAAMLGRQKEALTILHSAVQKQPASQALNASLEVIAAQCGQFDVALEANRRLERSDTQILRRIAFLYEVGKQRRGCVALTEQELPTLSRDHQLFGAVLVLAARAAHDMAREDLVKSWSQLLESDDNLRPHAAVLDYHLSVAKSPLSATDALNTLAKRHEDLGRPMPTAITLFEEIDPANETQAPMLLDVARELRTHSRLAPGMSVRLGMALITLRKWNELLQLCDEADREFDGNPRLVAFRGLALDRLGNTEGARHVLKRMLEGGIADSLALNTYVNIMLRCGLFDEALVAAEQILDTAGSDAQRRDCIRLLFNLVQTKSPHDPRLVDLAVRMGELVDPNNEVEEGLFLAMMLVGTSTSNGALSPDKQKEIGERTNAFFERFPDSKVLRRIDVGNASADELLQRLKEISGVTDDRQRAQVRMEREMRDGKLPIPFAWRAKIAFPNIRDQLHLWEVSKRVTADDKQFHLVMETADWKPKRAADLRGKTPLVDLTTLFVLLDLDLLDALFAQFTTVAIAQSTLAELWTLCQVFSGCPSRDKCLDLQSRLREKLRQIAQPIVQSHDEEEVEAGKGIPVSGQEIKALCTAGGYFLYSDDLIFRVWSLGETAARDSMSTLDLLEALEEREIIDRARAARAVAKLCAWNVGAVILLKHQLAIVPQGAIAARNIFEGVGRLQGDEDFMSIASGMWDFRADFNRNFNHVAAVLRDLVNEPSVPAVVVASFAGVWFLKAKIRHDAPRPPLTLLVALTLAVAANWVGSGAKAKPEAHRRLIQVFVQLVELEFGDRMDEAAETQAYRELARRSVEIDAKVMEKQSPLRAWILAGFEAGTAPYDTFSDAYNAAYTELAVRAERPRT</sequence>
<name>A0ABR9B8T8_9RHOO</name>
<protein>
    <submittedName>
        <fullName evidence="2">DUF4365 domain-containing protein</fullName>
    </submittedName>
</protein>
<feature type="domain" description="DUF4365" evidence="1">
    <location>
        <begin position="29"/>
        <end position="153"/>
    </location>
</feature>
<dbReference type="InterPro" id="IPR011990">
    <property type="entry name" value="TPR-like_helical_dom_sf"/>
</dbReference>
<reference evidence="3" key="1">
    <citation type="submission" date="2023-07" db="EMBL/GenBank/DDBJ databases">
        <title>Thauera sp. CAU 1555 isolated from sand of Yaerae Beach.</title>
        <authorList>
            <person name="Kim W."/>
        </authorList>
    </citation>
    <scope>NUCLEOTIDE SEQUENCE [LARGE SCALE GENOMIC DNA]</scope>
    <source>
        <strain evidence="3">CAU 1555</strain>
    </source>
</reference>
<organism evidence="2 3">
    <name type="scientific">Thauera sedimentorum</name>
    <dbReference type="NCBI Taxonomy" id="2767595"/>
    <lineage>
        <taxon>Bacteria</taxon>
        <taxon>Pseudomonadati</taxon>
        <taxon>Pseudomonadota</taxon>
        <taxon>Betaproteobacteria</taxon>
        <taxon>Rhodocyclales</taxon>
        <taxon>Zoogloeaceae</taxon>
        <taxon>Thauera</taxon>
    </lineage>
</organism>
<comment type="caution">
    <text evidence="2">The sequence shown here is derived from an EMBL/GenBank/DDBJ whole genome shotgun (WGS) entry which is preliminary data.</text>
</comment>
<dbReference type="SUPFAM" id="SSF48452">
    <property type="entry name" value="TPR-like"/>
    <property type="match status" value="2"/>
</dbReference>
<dbReference type="RefSeq" id="WP_187717531.1">
    <property type="nucleotide sequence ID" value="NZ_JACTAH010000001.1"/>
</dbReference>
<proteinExistence type="predicted"/>
<dbReference type="EMBL" id="JACYTO010000001">
    <property type="protein sequence ID" value="MBD8502772.1"/>
    <property type="molecule type" value="Genomic_DNA"/>
</dbReference>
<accession>A0ABR9B8T8</accession>
<gene>
    <name evidence="2" type="ORF">IFO67_07725</name>
</gene>
<dbReference type="Proteomes" id="UP000603602">
    <property type="component" value="Unassembled WGS sequence"/>
</dbReference>
<evidence type="ECO:0000313" key="2">
    <source>
        <dbReference type="EMBL" id="MBD8502772.1"/>
    </source>
</evidence>
<evidence type="ECO:0000259" key="1">
    <source>
        <dbReference type="Pfam" id="PF14280"/>
    </source>
</evidence>
<keyword evidence="3" id="KW-1185">Reference proteome</keyword>
<dbReference type="Gene3D" id="1.25.40.10">
    <property type="entry name" value="Tetratricopeptide repeat domain"/>
    <property type="match status" value="2"/>
</dbReference>
<evidence type="ECO:0000313" key="3">
    <source>
        <dbReference type="Proteomes" id="UP000603602"/>
    </source>
</evidence>